<dbReference type="EMBL" id="CP012600">
    <property type="protein sequence ID" value="ALC80603.1"/>
    <property type="molecule type" value="Genomic_DNA"/>
</dbReference>
<dbReference type="NCBIfam" id="NF008607">
    <property type="entry name" value="PRK11579.1"/>
    <property type="match status" value="1"/>
</dbReference>
<feature type="domain" description="Gfo/Idh/MocA-like oxidoreductase N-terminal" evidence="3">
    <location>
        <begin position="3"/>
        <end position="119"/>
    </location>
</feature>
<dbReference type="SUPFAM" id="SSF51735">
    <property type="entry name" value="NAD(P)-binding Rossmann-fold domains"/>
    <property type="match status" value="1"/>
</dbReference>
<evidence type="ECO:0000313" key="6">
    <source>
        <dbReference type="Proteomes" id="UP000067625"/>
    </source>
</evidence>
<evidence type="ECO:0000259" key="3">
    <source>
        <dbReference type="Pfam" id="PF01408"/>
    </source>
</evidence>
<sequence length="350" mass="40224">MMINAAIVAYGLSGRVFHAPFLHTHPKFNLTKVVERNKEESVKRYPYVDIVRSIDELLTDEMLDLVVITSPNTTHYEFAKQALEAGKHVVIEKPFTVTSQEAKELGRLADKKGKILSVYQNRRWDGDFLTVKHIVKNKMLGDLVDFESHFDRFQPLQADQWREKNLPGSGVLYDLGAHLIDQTIDLFGLPHSLTAEIKSQREKAEVDDFFDIRLHYRTHTATLKSSMIVKTLGPRFVLHGTKGSYKKYGIDPQEELLDSGEFPDSPAYKKAIESDQWGQIETEWNGMAIKGKIQNVYGNYTSYYDDIYQAIKENKKPIVTADQAYKTIWLIEQMQKSSEEKRTIFLEGID</sequence>
<dbReference type="GO" id="GO:0016491">
    <property type="term" value="F:oxidoreductase activity"/>
    <property type="evidence" value="ECO:0007669"/>
    <property type="project" value="UniProtKB-KW"/>
</dbReference>
<reference evidence="6" key="1">
    <citation type="submission" date="2015-08" db="EMBL/GenBank/DDBJ databases">
        <title>Genome sequencing project for genomic taxonomy and phylogenomics of Bacillus-like bacteria.</title>
        <authorList>
            <person name="Liu B."/>
            <person name="Wang J."/>
            <person name="Zhu Y."/>
            <person name="Liu G."/>
            <person name="Chen Q."/>
            <person name="Chen Z."/>
            <person name="Lan J."/>
            <person name="Che J."/>
            <person name="Ge C."/>
            <person name="Shi H."/>
            <person name="Pan Z."/>
            <person name="Liu X."/>
        </authorList>
    </citation>
    <scope>NUCLEOTIDE SEQUENCE [LARGE SCALE GENOMIC DNA]</scope>
    <source>
        <strain evidence="6">FJAT-4402</strain>
    </source>
</reference>
<dbReference type="Gene3D" id="3.30.360.10">
    <property type="entry name" value="Dihydrodipicolinate Reductase, domain 2"/>
    <property type="match status" value="1"/>
</dbReference>
<dbReference type="AlphaFoldDB" id="A0A0M4G6R6"/>
<name>A0A0M4G6R6_9BACI</name>
<evidence type="ECO:0000259" key="4">
    <source>
        <dbReference type="Pfam" id="PF02894"/>
    </source>
</evidence>
<dbReference type="OrthoDB" id="9815825at2"/>
<dbReference type="PANTHER" id="PTHR43708:SF5">
    <property type="entry name" value="CONSERVED EXPRESSED OXIDOREDUCTASE (EUROFUNG)-RELATED"/>
    <property type="match status" value="1"/>
</dbReference>
<evidence type="ECO:0000313" key="5">
    <source>
        <dbReference type="EMBL" id="ALC80603.1"/>
    </source>
</evidence>
<dbReference type="Pfam" id="PF01408">
    <property type="entry name" value="GFO_IDH_MocA"/>
    <property type="match status" value="1"/>
</dbReference>
<keyword evidence="6" id="KW-1185">Reference proteome</keyword>
<evidence type="ECO:0008006" key="7">
    <source>
        <dbReference type="Google" id="ProtNLM"/>
    </source>
</evidence>
<dbReference type="Pfam" id="PF02894">
    <property type="entry name" value="GFO_IDH_MocA_C"/>
    <property type="match status" value="1"/>
</dbReference>
<evidence type="ECO:0000256" key="1">
    <source>
        <dbReference type="ARBA" id="ARBA00010928"/>
    </source>
</evidence>
<evidence type="ECO:0000256" key="2">
    <source>
        <dbReference type="ARBA" id="ARBA00023002"/>
    </source>
</evidence>
<dbReference type="STRING" id="1441095.AM592_02660"/>
<proteinExistence type="inferred from homology"/>
<dbReference type="Gene3D" id="3.40.50.720">
    <property type="entry name" value="NAD(P)-binding Rossmann-like Domain"/>
    <property type="match status" value="1"/>
</dbReference>
<dbReference type="Proteomes" id="UP000067625">
    <property type="component" value="Chromosome"/>
</dbReference>
<dbReference type="InterPro" id="IPR004104">
    <property type="entry name" value="Gfo/Idh/MocA-like_OxRdtase_C"/>
</dbReference>
<gene>
    <name evidence="5" type="ORF">AM592_02660</name>
</gene>
<dbReference type="PANTHER" id="PTHR43708">
    <property type="entry name" value="CONSERVED EXPRESSED OXIDOREDUCTASE (EUROFUNG)"/>
    <property type="match status" value="1"/>
</dbReference>
<dbReference type="InterPro" id="IPR000683">
    <property type="entry name" value="Gfo/Idh/MocA-like_OxRdtase_N"/>
</dbReference>
<reference evidence="5 6" key="2">
    <citation type="journal article" date="2016" name="Int. J. Syst. Evol. Microbiol.">
        <title>Bacillus gobiensis sp. nov., isolated from a soil sample.</title>
        <authorList>
            <person name="Liu B."/>
            <person name="Liu G.H."/>
            <person name="Cetin S."/>
            <person name="Schumann P."/>
            <person name="Pan Z.Z."/>
            <person name="Chen Q.Q."/>
        </authorList>
    </citation>
    <scope>NUCLEOTIDE SEQUENCE [LARGE SCALE GENOMIC DNA]</scope>
    <source>
        <strain evidence="5 6">FJAT-4402</strain>
    </source>
</reference>
<dbReference type="InterPro" id="IPR051317">
    <property type="entry name" value="Gfo/Idh/MocA_oxidoreduct"/>
</dbReference>
<dbReference type="InterPro" id="IPR036291">
    <property type="entry name" value="NAD(P)-bd_dom_sf"/>
</dbReference>
<dbReference type="PATRIC" id="fig|1441095.3.peg.577"/>
<organism evidence="5 6">
    <name type="scientific">Bacillus gobiensis</name>
    <dbReference type="NCBI Taxonomy" id="1441095"/>
    <lineage>
        <taxon>Bacteria</taxon>
        <taxon>Bacillati</taxon>
        <taxon>Bacillota</taxon>
        <taxon>Bacilli</taxon>
        <taxon>Bacillales</taxon>
        <taxon>Bacillaceae</taxon>
        <taxon>Bacillus</taxon>
    </lineage>
</organism>
<protein>
    <recommendedName>
        <fullName evidence="7">Oxidoreductase</fullName>
    </recommendedName>
</protein>
<dbReference type="GO" id="GO:0000166">
    <property type="term" value="F:nucleotide binding"/>
    <property type="evidence" value="ECO:0007669"/>
    <property type="project" value="InterPro"/>
</dbReference>
<dbReference type="RefSeq" id="WP_082363664.1">
    <property type="nucleotide sequence ID" value="NZ_CP012600.1"/>
</dbReference>
<accession>A0A0M4G6R6</accession>
<keyword evidence="2" id="KW-0560">Oxidoreductase</keyword>
<comment type="similarity">
    <text evidence="1">Belongs to the Gfo/Idh/MocA family.</text>
</comment>
<feature type="domain" description="Gfo/Idh/MocA-like oxidoreductase C-terminal" evidence="4">
    <location>
        <begin position="133"/>
        <end position="344"/>
    </location>
</feature>